<protein>
    <recommendedName>
        <fullName evidence="6">Tol-Pal system subunit TolA</fullName>
    </recommendedName>
</protein>
<evidence type="ECO:0000313" key="2">
    <source>
        <dbReference type="EMBL" id="AXX94705.1"/>
    </source>
</evidence>
<reference evidence="2 4" key="2">
    <citation type="submission" date="2018-08" db="EMBL/GenBank/DDBJ databases">
        <title>Complete genome of the Arcobacter ellisii type strain LMG 26155.</title>
        <authorList>
            <person name="Miller W.G."/>
            <person name="Yee E."/>
            <person name="Bono J.L."/>
        </authorList>
    </citation>
    <scope>NUCLEOTIDE SEQUENCE [LARGE SCALE GENOMIC DNA]</scope>
    <source>
        <strain evidence="2 4">LMG 26155</strain>
    </source>
</reference>
<sequence>MRTKTKTFFEDLLVLCVLGVIIYAAYSFIFSEEEENTFSENKKVIEKSVENINFSKQVDEIKEEIEKKVEETITNTQKEATVIVEQTSNQESANSELVEERVVNKPETEIAKIVEEKPEEKAVLKEVEKKELTPEVQEKPVVSQTIEKQPEQIDDEKAKIETFYQTIREKINSNIDKTNLKTGEYVNIRLTILKDGRYEQLTFMDGNKEYFELVKPSIYKAFPVQIETSMKNNFPRYFRMKIEF</sequence>
<evidence type="ECO:0008006" key="6">
    <source>
        <dbReference type="Google" id="ProtNLM"/>
    </source>
</evidence>
<dbReference type="EMBL" id="NXIG01000006">
    <property type="protein sequence ID" value="RXI30691.1"/>
    <property type="molecule type" value="Genomic_DNA"/>
</dbReference>
<accession>A0A347U777</accession>
<dbReference type="Proteomes" id="UP000262582">
    <property type="component" value="Chromosome"/>
</dbReference>
<gene>
    <name evidence="2" type="ORF">AELL_1035</name>
    <name evidence="3" type="ORF">CP962_07955</name>
</gene>
<evidence type="ECO:0000256" key="1">
    <source>
        <dbReference type="SAM" id="Phobius"/>
    </source>
</evidence>
<dbReference type="RefSeq" id="WP_118916919.1">
    <property type="nucleotide sequence ID" value="NZ_CP032097.1"/>
</dbReference>
<proteinExistence type="predicted"/>
<name>A0A347U777_9BACT</name>
<keyword evidence="1" id="KW-1133">Transmembrane helix</keyword>
<dbReference type="KEGG" id="aell:AELL_1035"/>
<reference evidence="3 5" key="1">
    <citation type="submission" date="2017-09" db="EMBL/GenBank/DDBJ databases">
        <title>Genomics of the genus Arcobacter.</title>
        <authorList>
            <person name="Perez-Cataluna A."/>
            <person name="Figueras M.J."/>
            <person name="Salas-Masso N."/>
        </authorList>
    </citation>
    <scope>NUCLEOTIDE SEQUENCE [LARGE SCALE GENOMIC DNA]</scope>
    <source>
        <strain evidence="3 5">CECT 7837</strain>
    </source>
</reference>
<feature type="transmembrane region" description="Helical" evidence="1">
    <location>
        <begin position="12"/>
        <end position="30"/>
    </location>
</feature>
<dbReference type="OrthoDB" id="5349001at2"/>
<keyword evidence="4" id="KW-1185">Reference proteome</keyword>
<evidence type="ECO:0000313" key="5">
    <source>
        <dbReference type="Proteomes" id="UP000290588"/>
    </source>
</evidence>
<keyword evidence="1" id="KW-0472">Membrane</keyword>
<dbReference type="Proteomes" id="UP000290588">
    <property type="component" value="Unassembled WGS sequence"/>
</dbReference>
<evidence type="ECO:0000313" key="3">
    <source>
        <dbReference type="EMBL" id="RXI30691.1"/>
    </source>
</evidence>
<evidence type="ECO:0000313" key="4">
    <source>
        <dbReference type="Proteomes" id="UP000262582"/>
    </source>
</evidence>
<dbReference type="EMBL" id="CP032097">
    <property type="protein sequence ID" value="AXX94705.1"/>
    <property type="molecule type" value="Genomic_DNA"/>
</dbReference>
<keyword evidence="1" id="KW-0812">Transmembrane</keyword>
<dbReference type="AlphaFoldDB" id="A0A347U777"/>
<organism evidence="3 5">
    <name type="scientific">Arcobacter ellisii</name>
    <dbReference type="NCBI Taxonomy" id="913109"/>
    <lineage>
        <taxon>Bacteria</taxon>
        <taxon>Pseudomonadati</taxon>
        <taxon>Campylobacterota</taxon>
        <taxon>Epsilonproteobacteria</taxon>
        <taxon>Campylobacterales</taxon>
        <taxon>Arcobacteraceae</taxon>
        <taxon>Arcobacter</taxon>
    </lineage>
</organism>